<dbReference type="GO" id="GO:0016042">
    <property type="term" value="P:lipid catabolic process"/>
    <property type="evidence" value="ECO:0007669"/>
    <property type="project" value="UniProtKB-KW"/>
</dbReference>
<evidence type="ECO:0000256" key="4">
    <source>
        <dbReference type="ARBA" id="ARBA00022963"/>
    </source>
</evidence>
<feature type="active site" description="Charge relay system" evidence="8">
    <location>
        <position position="369"/>
    </location>
</feature>
<dbReference type="InterPro" id="IPR000073">
    <property type="entry name" value="AB_hydrolase_1"/>
</dbReference>
<keyword evidence="6" id="KW-0325">Glycoprotein</keyword>
<dbReference type="PANTHER" id="PTHR11005">
    <property type="entry name" value="LYSOSOMAL ACID LIPASE-RELATED"/>
    <property type="match status" value="1"/>
</dbReference>
<keyword evidence="4 7" id="KW-0442">Lipid degradation</keyword>
<reference evidence="11 12" key="1">
    <citation type="submission" date="2024-06" db="EMBL/GenBank/DDBJ databases">
        <title>A chromosome-level genome assembly of beet webworm, Loxostege sticticalis.</title>
        <authorList>
            <person name="Zhang Y."/>
        </authorList>
    </citation>
    <scope>NUCLEOTIDE SEQUENCE [LARGE SCALE GENOMIC DNA]</scope>
    <source>
        <strain evidence="11">AQ028</strain>
        <tissue evidence="11">Male pupae</tissue>
    </source>
</reference>
<comment type="caution">
    <text evidence="11">The sequence shown here is derived from an EMBL/GenBank/DDBJ whole genome shotgun (WGS) entry which is preliminary data.</text>
</comment>
<evidence type="ECO:0000256" key="7">
    <source>
        <dbReference type="PIRNR" id="PIRNR000862"/>
    </source>
</evidence>
<dbReference type="InterPro" id="IPR025483">
    <property type="entry name" value="Lipase_euk"/>
</dbReference>
<dbReference type="EMBL" id="JBEDNZ010000011">
    <property type="protein sequence ID" value="KAL0832332.1"/>
    <property type="molecule type" value="Genomic_DNA"/>
</dbReference>
<dbReference type="GO" id="GO:0016787">
    <property type="term" value="F:hydrolase activity"/>
    <property type="evidence" value="ECO:0007669"/>
    <property type="project" value="UniProtKB-KW"/>
</dbReference>
<keyword evidence="3 7" id="KW-0378">Hydrolase</keyword>
<dbReference type="AlphaFoldDB" id="A0ABD0T2V0"/>
<evidence type="ECO:0000313" key="11">
    <source>
        <dbReference type="EMBL" id="KAL0832332.1"/>
    </source>
</evidence>
<dbReference type="SUPFAM" id="SSF53474">
    <property type="entry name" value="alpha/beta-Hydrolases"/>
    <property type="match status" value="1"/>
</dbReference>
<evidence type="ECO:0000256" key="2">
    <source>
        <dbReference type="ARBA" id="ARBA00022729"/>
    </source>
</evidence>
<dbReference type="PIRSF" id="PIRSF000862">
    <property type="entry name" value="Steryl_ester_lip"/>
    <property type="match status" value="1"/>
</dbReference>
<comment type="similarity">
    <text evidence="1 7">Belongs to the AB hydrolase superfamily. Lipase family.</text>
</comment>
<evidence type="ECO:0000259" key="10">
    <source>
        <dbReference type="Pfam" id="PF00561"/>
    </source>
</evidence>
<dbReference type="Proteomes" id="UP001549921">
    <property type="component" value="Unassembled WGS sequence"/>
</dbReference>
<proteinExistence type="inferred from homology"/>
<evidence type="ECO:0000256" key="8">
    <source>
        <dbReference type="PIRSR" id="PIRSR000862-1"/>
    </source>
</evidence>
<name>A0ABD0T2V0_LOXSC</name>
<feature type="domain" description="AB hydrolase-1" evidence="10">
    <location>
        <begin position="73"/>
        <end position="187"/>
    </location>
</feature>
<feature type="chain" id="PRO_5044883116" description="Lipase" evidence="9">
    <location>
        <begin position="24"/>
        <end position="395"/>
    </location>
</feature>
<evidence type="ECO:0000256" key="3">
    <source>
        <dbReference type="ARBA" id="ARBA00022801"/>
    </source>
</evidence>
<evidence type="ECO:0000256" key="6">
    <source>
        <dbReference type="ARBA" id="ARBA00023180"/>
    </source>
</evidence>
<dbReference type="FunFam" id="3.40.50.1820:FF:000057">
    <property type="entry name" value="Lipase"/>
    <property type="match status" value="1"/>
</dbReference>
<evidence type="ECO:0000256" key="9">
    <source>
        <dbReference type="SAM" id="SignalP"/>
    </source>
</evidence>
<organism evidence="11 12">
    <name type="scientific">Loxostege sticticalis</name>
    <name type="common">Beet webworm moth</name>
    <dbReference type="NCBI Taxonomy" id="481309"/>
    <lineage>
        <taxon>Eukaryota</taxon>
        <taxon>Metazoa</taxon>
        <taxon>Ecdysozoa</taxon>
        <taxon>Arthropoda</taxon>
        <taxon>Hexapoda</taxon>
        <taxon>Insecta</taxon>
        <taxon>Pterygota</taxon>
        <taxon>Neoptera</taxon>
        <taxon>Endopterygota</taxon>
        <taxon>Lepidoptera</taxon>
        <taxon>Glossata</taxon>
        <taxon>Ditrysia</taxon>
        <taxon>Pyraloidea</taxon>
        <taxon>Crambidae</taxon>
        <taxon>Pyraustinae</taxon>
        <taxon>Loxostege</taxon>
    </lineage>
</organism>
<protein>
    <recommendedName>
        <fullName evidence="7">Lipase</fullName>
    </recommendedName>
</protein>
<evidence type="ECO:0000256" key="1">
    <source>
        <dbReference type="ARBA" id="ARBA00010701"/>
    </source>
</evidence>
<gene>
    <name evidence="11" type="ORF">ABMA28_001766</name>
</gene>
<dbReference type="InterPro" id="IPR029058">
    <property type="entry name" value="AB_hydrolase_fold"/>
</dbReference>
<keyword evidence="2 9" id="KW-0732">Signal</keyword>
<accession>A0ABD0T2V0</accession>
<feature type="active site" description="Nucleophile" evidence="8">
    <location>
        <position position="166"/>
    </location>
</feature>
<dbReference type="Gene3D" id="3.40.50.1820">
    <property type="entry name" value="alpha/beta hydrolase"/>
    <property type="match status" value="1"/>
</dbReference>
<dbReference type="Pfam" id="PF00561">
    <property type="entry name" value="Abhydrolase_1"/>
    <property type="match status" value="1"/>
</dbReference>
<sequence length="395" mass="44568">MIDFALEWVALFMLSLFMNDLSGDSGLVSHEDTTLNFTELAIKYGQTCEEHDVITEDGYILKLFHIPGDKTRPVLLISGNMGSADEYIVRGDTSLAIALAKANYDVWGGNVRGCKYSRRHLTLDPDVDDGFWDFSFHEYGIYDMPAFIDYILTETEQKQVNVIGFSIGTTVFYILGSERPEYNEKVKIKISLAPAAYLSHSVSVSAVSVFAPIINRFLLRTGREELYSENSTTIRLIRRVCSTPLSAYVCLILFFFPICGYDSKGIEPDFAPIAIAHYPTSVSRKDLLHLSQVANSKRFPKFDYGVEENIARYGSESPPNYNLTAVTMKVALISGKNDLISTLPDVELLKAKLPNVIDHIILKPKRFNHIDFTWGKNNHKVLFPHIFELLESQHV</sequence>
<evidence type="ECO:0000313" key="12">
    <source>
        <dbReference type="Proteomes" id="UP001549921"/>
    </source>
</evidence>
<keyword evidence="5" id="KW-0443">Lipid metabolism</keyword>
<feature type="active site" description="Charge relay system" evidence="8">
    <location>
        <position position="338"/>
    </location>
</feature>
<feature type="signal peptide" evidence="9">
    <location>
        <begin position="1"/>
        <end position="23"/>
    </location>
</feature>
<evidence type="ECO:0000256" key="5">
    <source>
        <dbReference type="ARBA" id="ARBA00023098"/>
    </source>
</evidence>